<dbReference type="EMBL" id="BGZK01000250">
    <property type="protein sequence ID" value="GBP31743.1"/>
    <property type="molecule type" value="Genomic_DNA"/>
</dbReference>
<protein>
    <submittedName>
        <fullName evidence="2">Uncharacterized protein</fullName>
    </submittedName>
</protein>
<dbReference type="AlphaFoldDB" id="A0A4C1UZ18"/>
<accession>A0A4C1UZ18</accession>
<evidence type="ECO:0000256" key="1">
    <source>
        <dbReference type="SAM" id="MobiDB-lite"/>
    </source>
</evidence>
<proteinExistence type="predicted"/>
<dbReference type="Proteomes" id="UP000299102">
    <property type="component" value="Unassembled WGS sequence"/>
</dbReference>
<comment type="caution">
    <text evidence="2">The sequence shown here is derived from an EMBL/GenBank/DDBJ whole genome shotgun (WGS) entry which is preliminary data.</text>
</comment>
<evidence type="ECO:0000313" key="3">
    <source>
        <dbReference type="Proteomes" id="UP000299102"/>
    </source>
</evidence>
<evidence type="ECO:0000313" key="2">
    <source>
        <dbReference type="EMBL" id="GBP31743.1"/>
    </source>
</evidence>
<keyword evidence="3" id="KW-1185">Reference proteome</keyword>
<sequence length="289" mass="31068">MQLAGINPSLPTVSRDADASRNALLHATRVFFKNALRSSVKILDGRLGESSSPADGEKTTDTKKRVLAEGRGGGARALAAESGKRREPGSAPLLMSFVSYTGVEELRWFRELIVSSRRRRTVIRSGCRGARRRRLSPAPGRPVIELVCDCFIFSYYENIATAAVRFCSSACGLGVAINTLRTNDTHLAQRSLRDPGSGGGAYITRAGGRIIASCRDFTLNNKIIRAVRGAGRGEETRGDHDQRKPPNTRPSSPGVIQFYCGNIGRGASVVGVRRAGRLVERGAPSTSVA</sequence>
<feature type="region of interest" description="Disordered" evidence="1">
    <location>
        <begin position="230"/>
        <end position="254"/>
    </location>
</feature>
<organism evidence="2 3">
    <name type="scientific">Eumeta variegata</name>
    <name type="common">Bagworm moth</name>
    <name type="synonym">Eumeta japonica</name>
    <dbReference type="NCBI Taxonomy" id="151549"/>
    <lineage>
        <taxon>Eukaryota</taxon>
        <taxon>Metazoa</taxon>
        <taxon>Ecdysozoa</taxon>
        <taxon>Arthropoda</taxon>
        <taxon>Hexapoda</taxon>
        <taxon>Insecta</taxon>
        <taxon>Pterygota</taxon>
        <taxon>Neoptera</taxon>
        <taxon>Endopterygota</taxon>
        <taxon>Lepidoptera</taxon>
        <taxon>Glossata</taxon>
        <taxon>Ditrysia</taxon>
        <taxon>Tineoidea</taxon>
        <taxon>Psychidae</taxon>
        <taxon>Oiketicinae</taxon>
        <taxon>Eumeta</taxon>
    </lineage>
</organism>
<name>A0A4C1UZ18_EUMVA</name>
<feature type="compositionally biased region" description="Basic and acidic residues" evidence="1">
    <location>
        <begin position="231"/>
        <end position="244"/>
    </location>
</feature>
<reference evidence="2 3" key="1">
    <citation type="journal article" date="2019" name="Commun. Biol.">
        <title>The bagworm genome reveals a unique fibroin gene that provides high tensile strength.</title>
        <authorList>
            <person name="Kono N."/>
            <person name="Nakamura H."/>
            <person name="Ohtoshi R."/>
            <person name="Tomita M."/>
            <person name="Numata K."/>
            <person name="Arakawa K."/>
        </authorList>
    </citation>
    <scope>NUCLEOTIDE SEQUENCE [LARGE SCALE GENOMIC DNA]</scope>
</reference>
<gene>
    <name evidence="2" type="ORF">EVAR_4981_1</name>
</gene>